<evidence type="ECO:0000313" key="4">
    <source>
        <dbReference type="Proteomes" id="UP001309876"/>
    </source>
</evidence>
<dbReference type="PANTHER" id="PTHR44229">
    <property type="entry name" value="15-HYDROXYPROSTAGLANDIN DEHYDROGENASE [NAD(+)]"/>
    <property type="match status" value="1"/>
</dbReference>
<dbReference type="GO" id="GO:0016616">
    <property type="term" value="F:oxidoreductase activity, acting on the CH-OH group of donors, NAD or NADP as acceptor"/>
    <property type="evidence" value="ECO:0007669"/>
    <property type="project" value="TreeGrafter"/>
</dbReference>
<comment type="caution">
    <text evidence="3">The sequence shown here is derived from an EMBL/GenBank/DDBJ whole genome shotgun (WGS) entry which is preliminary data.</text>
</comment>
<protein>
    <submittedName>
        <fullName evidence="3">Uncharacterized protein</fullName>
    </submittedName>
</protein>
<organism evidence="3 4">
    <name type="scientific">Lithohypha guttulata</name>
    <dbReference type="NCBI Taxonomy" id="1690604"/>
    <lineage>
        <taxon>Eukaryota</taxon>
        <taxon>Fungi</taxon>
        <taxon>Dikarya</taxon>
        <taxon>Ascomycota</taxon>
        <taxon>Pezizomycotina</taxon>
        <taxon>Eurotiomycetes</taxon>
        <taxon>Chaetothyriomycetidae</taxon>
        <taxon>Chaetothyriales</taxon>
        <taxon>Trichomeriaceae</taxon>
        <taxon>Lithohypha</taxon>
    </lineage>
</organism>
<reference evidence="3 4" key="1">
    <citation type="submission" date="2023-08" db="EMBL/GenBank/DDBJ databases">
        <title>Black Yeasts Isolated from many extreme environments.</title>
        <authorList>
            <person name="Coleine C."/>
            <person name="Stajich J.E."/>
            <person name="Selbmann L."/>
        </authorList>
    </citation>
    <scope>NUCLEOTIDE SEQUENCE [LARGE SCALE GENOMIC DNA]</scope>
    <source>
        <strain evidence="3 4">CCFEE 5910</strain>
    </source>
</reference>
<keyword evidence="2" id="KW-0560">Oxidoreductase</keyword>
<dbReference type="Pfam" id="PF00106">
    <property type="entry name" value="adh_short"/>
    <property type="match status" value="1"/>
</dbReference>
<dbReference type="InterPro" id="IPR002347">
    <property type="entry name" value="SDR_fam"/>
</dbReference>
<sequence>MSSSAQKSIIIITGGASGIGLAITRHFAQQHHDIAVLDINSTTGPSIIASVQADHPQSTLTFKHCNVASWEEQARVFKEVYEQHGRRMDIVMANAGVSDRGENNITVLEGEDEEGPSQPNLVTVNVNFVGCLYTVKLAAYYMNKNPVSDGSSRGLIICTASNAGLYPFPISPVYSGTKAGIIGLVRSLEKPYAKHNIRINALAPAVLETNIAPDAALFRGMILTPFSTLTRGVQQFVDDSTLSGAIAEIHGDHVTLRGPPEVVDEDSAKNLEHFWSFGSA</sequence>
<dbReference type="Gene3D" id="3.40.50.720">
    <property type="entry name" value="NAD(P)-binding Rossmann-like Domain"/>
    <property type="match status" value="1"/>
</dbReference>
<dbReference type="AlphaFoldDB" id="A0AAN7T4K3"/>
<keyword evidence="4" id="KW-1185">Reference proteome</keyword>
<name>A0AAN7T4K3_9EURO</name>
<dbReference type="InterPro" id="IPR036291">
    <property type="entry name" value="NAD(P)-bd_dom_sf"/>
</dbReference>
<gene>
    <name evidence="3" type="ORF">LTR05_003389</name>
</gene>
<accession>A0AAN7T4K3</accession>
<evidence type="ECO:0000256" key="1">
    <source>
        <dbReference type="ARBA" id="ARBA00006484"/>
    </source>
</evidence>
<proteinExistence type="inferred from homology"/>
<dbReference type="PANTHER" id="PTHR44229:SF4">
    <property type="entry name" value="15-HYDROXYPROSTAGLANDIN DEHYDROGENASE [NAD(+)]"/>
    <property type="match status" value="1"/>
</dbReference>
<dbReference type="EMBL" id="JAVRRJ010000002">
    <property type="protein sequence ID" value="KAK5089165.1"/>
    <property type="molecule type" value="Genomic_DNA"/>
</dbReference>
<dbReference type="GO" id="GO:0005737">
    <property type="term" value="C:cytoplasm"/>
    <property type="evidence" value="ECO:0007669"/>
    <property type="project" value="TreeGrafter"/>
</dbReference>
<dbReference type="SUPFAM" id="SSF51735">
    <property type="entry name" value="NAD(P)-binding Rossmann-fold domains"/>
    <property type="match status" value="1"/>
</dbReference>
<evidence type="ECO:0000313" key="3">
    <source>
        <dbReference type="EMBL" id="KAK5089165.1"/>
    </source>
</evidence>
<dbReference type="Proteomes" id="UP001309876">
    <property type="component" value="Unassembled WGS sequence"/>
</dbReference>
<evidence type="ECO:0000256" key="2">
    <source>
        <dbReference type="ARBA" id="ARBA00023002"/>
    </source>
</evidence>
<comment type="similarity">
    <text evidence="1">Belongs to the short-chain dehydrogenases/reductases (SDR) family.</text>
</comment>
<dbReference type="PRINTS" id="PR00081">
    <property type="entry name" value="GDHRDH"/>
</dbReference>